<proteinExistence type="predicted"/>
<sequence>MPCTPQPHQCFHSSLLAGGLILSSPILAETGALENLSGQWQLEWAGNKQHSQKLEGQLQLEWEHRFNRGVLDNTAVTAIGRLRLDAEDHLSLDAESPNFSPASKPLTKTAHRQLELRELYLDTEWFGLYWRLGKQQVVWGQADGLKVLDVVTPQSYREFILDEFDDSRISLWMINVEREITENASLQFLWIPDTTYHELAEPGTIYQITSPLRTPSPLSVQQHVGTIVSYPADKPEHWLQDSDAGLRYTQFWRGWDISLNYLYHYRDFYVPYHSLSQPTSETGATLSIFPQYERAHLLGGTASNAFGNLTLRTEIGWYNHSYQIAAYRNDNPGEDNQGIEESPELSSVIGLDWQGFSDSLISLQWFQSLMTDYHPGMIRDRSEQTLSVLLERQYAQSTWTFSLQGLYSLNRNDQLWRPRISYLWLSDLEVWIGGEIFDGTPEGLYGQFDGNDRFTIGFEWGI</sequence>
<dbReference type="EMBL" id="CP118605">
    <property type="protein sequence ID" value="WGL17336.1"/>
    <property type="molecule type" value="Genomic_DNA"/>
</dbReference>
<organism evidence="1 2">
    <name type="scientific">Microbulbifer bruguierae</name>
    <dbReference type="NCBI Taxonomy" id="3029061"/>
    <lineage>
        <taxon>Bacteria</taxon>
        <taxon>Pseudomonadati</taxon>
        <taxon>Pseudomonadota</taxon>
        <taxon>Gammaproteobacteria</taxon>
        <taxon>Cellvibrionales</taxon>
        <taxon>Microbulbiferaceae</taxon>
        <taxon>Microbulbifer</taxon>
    </lineage>
</organism>
<dbReference type="Pfam" id="PF06980">
    <property type="entry name" value="DUF1302"/>
    <property type="match status" value="1"/>
</dbReference>
<protein>
    <submittedName>
        <fullName evidence="1">Uncharacterized protein</fullName>
    </submittedName>
</protein>
<name>A0ABY8NEJ0_9GAMM</name>
<accession>A0ABY8NEJ0</accession>
<evidence type="ECO:0000313" key="2">
    <source>
        <dbReference type="Proteomes" id="UP001236500"/>
    </source>
</evidence>
<reference evidence="1 2" key="1">
    <citation type="submission" date="2023-02" db="EMBL/GenBank/DDBJ databases">
        <title>Description and genomic characterization of Microbulbifer bruguierae sp. nov., isolated from the sediment of mangrove plant Bruguiera sexangula.</title>
        <authorList>
            <person name="Long M."/>
        </authorList>
    </citation>
    <scope>NUCLEOTIDE SEQUENCE [LARGE SCALE GENOMIC DNA]</scope>
    <source>
        <strain evidence="1 2">H12</strain>
    </source>
</reference>
<dbReference type="RefSeq" id="WP_280321187.1">
    <property type="nucleotide sequence ID" value="NZ_CP118605.1"/>
</dbReference>
<gene>
    <name evidence="1" type="ORF">PVT68_03330</name>
</gene>
<dbReference type="Proteomes" id="UP001236500">
    <property type="component" value="Chromosome"/>
</dbReference>
<keyword evidence="2" id="KW-1185">Reference proteome</keyword>
<dbReference type="InterPro" id="IPR010727">
    <property type="entry name" value="DUF1302"/>
</dbReference>
<evidence type="ECO:0000313" key="1">
    <source>
        <dbReference type="EMBL" id="WGL17336.1"/>
    </source>
</evidence>